<evidence type="ECO:0000256" key="1">
    <source>
        <dbReference type="ARBA" id="ARBA00006336"/>
    </source>
</evidence>
<dbReference type="EMBL" id="FMZX01000029">
    <property type="protein sequence ID" value="SDE34631.1"/>
    <property type="molecule type" value="Genomic_DNA"/>
</dbReference>
<dbReference type="EC" id="3.5.1.19" evidence="6"/>
<evidence type="ECO:0000256" key="5">
    <source>
        <dbReference type="ARBA" id="ARBA00037900"/>
    </source>
</evidence>
<evidence type="ECO:0000256" key="7">
    <source>
        <dbReference type="ARBA" id="ARBA00043224"/>
    </source>
</evidence>
<dbReference type="Gene3D" id="3.40.50.850">
    <property type="entry name" value="Isochorismatase-like"/>
    <property type="match status" value="1"/>
</dbReference>
<evidence type="ECO:0000256" key="2">
    <source>
        <dbReference type="ARBA" id="ARBA00022642"/>
    </source>
</evidence>
<evidence type="ECO:0000259" key="8">
    <source>
        <dbReference type="Pfam" id="PF00857"/>
    </source>
</evidence>
<dbReference type="InterPro" id="IPR036380">
    <property type="entry name" value="Isochorismatase-like_sf"/>
</dbReference>
<dbReference type="InterPro" id="IPR000868">
    <property type="entry name" value="Isochorismatase-like_dom"/>
</dbReference>
<dbReference type="PANTHER" id="PTHR11080:SF2">
    <property type="entry name" value="LD05707P"/>
    <property type="match status" value="1"/>
</dbReference>
<feature type="domain" description="Isochorismatase-like" evidence="8">
    <location>
        <begin position="13"/>
        <end position="187"/>
    </location>
</feature>
<dbReference type="Pfam" id="PF00857">
    <property type="entry name" value="Isochorismatase"/>
    <property type="match status" value="1"/>
</dbReference>
<keyword evidence="4" id="KW-0378">Hydrolase</keyword>
<dbReference type="GO" id="GO:0008936">
    <property type="term" value="F:nicotinamidase activity"/>
    <property type="evidence" value="ECO:0007669"/>
    <property type="project" value="UniProtKB-EC"/>
</dbReference>
<proteinExistence type="inferred from homology"/>
<gene>
    <name evidence="9" type="ORF">SAMN04487779_102938</name>
</gene>
<evidence type="ECO:0000256" key="4">
    <source>
        <dbReference type="ARBA" id="ARBA00022801"/>
    </source>
</evidence>
<comment type="similarity">
    <text evidence="1">Belongs to the isochorismatase family.</text>
</comment>
<reference evidence="9 10" key="1">
    <citation type="submission" date="2016-10" db="EMBL/GenBank/DDBJ databases">
        <authorList>
            <person name="de Groot N.N."/>
        </authorList>
    </citation>
    <scope>NUCLEOTIDE SEQUENCE [LARGE SCALE GENOMIC DNA]</scope>
    <source>
        <strain evidence="9 10">CPCC 100156</strain>
    </source>
</reference>
<accession>A0A1G7C5N9</accession>
<evidence type="ECO:0000256" key="3">
    <source>
        <dbReference type="ARBA" id="ARBA00022723"/>
    </source>
</evidence>
<comment type="pathway">
    <text evidence="5">Cofactor biosynthesis; nicotinate biosynthesis; nicotinate from nicotinamide: step 1/1.</text>
</comment>
<evidence type="ECO:0000313" key="10">
    <source>
        <dbReference type="Proteomes" id="UP000198925"/>
    </source>
</evidence>
<dbReference type="STRING" id="938405.SAMN02927895_04956"/>
<keyword evidence="3" id="KW-0479">Metal-binding</keyword>
<protein>
    <recommendedName>
        <fullName evidence="6">nicotinamidase</fullName>
        <ecNumber evidence="6">3.5.1.19</ecNumber>
    </recommendedName>
    <alternativeName>
        <fullName evidence="7">Nicotinamide deamidase</fullName>
    </alternativeName>
</protein>
<dbReference type="SUPFAM" id="SSF52499">
    <property type="entry name" value="Isochorismatase-like hydrolases"/>
    <property type="match status" value="1"/>
</dbReference>
<sequence length="219" mass="22991">MPGIALDPATTMLGLVDVQPTFMPGGALAVAGGDAVVPVINRLLAGPFAHAFATQDWHPPGHSSFASSHPGRAAFDSVEMPYGMQTLWPDHAVQGSAEAALHPALDQRRIELVVRKGFRPAIDSYSAFFENDRTTTTGLDGWLRARGVSQLFLAGLATDYCVAFSAEDAARLGYRVFVIEDACRGIGLPLPEGGDTVTAARARLAALGVGFVTSADLLG</sequence>
<dbReference type="NCBIfam" id="NF008623">
    <property type="entry name" value="PRK11609.1"/>
    <property type="match status" value="1"/>
</dbReference>
<dbReference type="AlphaFoldDB" id="A0A1G7C5N9"/>
<keyword evidence="2" id="KW-0662">Pyridine nucleotide biosynthesis</keyword>
<evidence type="ECO:0000256" key="6">
    <source>
        <dbReference type="ARBA" id="ARBA00039017"/>
    </source>
</evidence>
<dbReference type="CDD" id="cd01011">
    <property type="entry name" value="nicotinamidase"/>
    <property type="match status" value="1"/>
</dbReference>
<dbReference type="GO" id="GO:0019363">
    <property type="term" value="P:pyridine nucleotide biosynthetic process"/>
    <property type="evidence" value="ECO:0007669"/>
    <property type="project" value="UniProtKB-KW"/>
</dbReference>
<dbReference type="InterPro" id="IPR052347">
    <property type="entry name" value="Isochorismatase_Nicotinamidase"/>
</dbReference>
<keyword evidence="10" id="KW-1185">Reference proteome</keyword>
<dbReference type="RefSeq" id="WP_090665042.1">
    <property type="nucleotide sequence ID" value="NZ_FMZX01000029.1"/>
</dbReference>
<dbReference type="PANTHER" id="PTHR11080">
    <property type="entry name" value="PYRAZINAMIDASE/NICOTINAMIDASE"/>
    <property type="match status" value="1"/>
</dbReference>
<dbReference type="Proteomes" id="UP000198925">
    <property type="component" value="Unassembled WGS sequence"/>
</dbReference>
<evidence type="ECO:0000313" key="9">
    <source>
        <dbReference type="EMBL" id="SDE34631.1"/>
    </source>
</evidence>
<organism evidence="9 10">
    <name type="scientific">Belnapia rosea</name>
    <dbReference type="NCBI Taxonomy" id="938405"/>
    <lineage>
        <taxon>Bacteria</taxon>
        <taxon>Pseudomonadati</taxon>
        <taxon>Pseudomonadota</taxon>
        <taxon>Alphaproteobacteria</taxon>
        <taxon>Acetobacterales</taxon>
        <taxon>Roseomonadaceae</taxon>
        <taxon>Belnapia</taxon>
    </lineage>
</organism>
<name>A0A1G7C5N9_9PROT</name>
<dbReference type="GO" id="GO:0046872">
    <property type="term" value="F:metal ion binding"/>
    <property type="evidence" value="ECO:0007669"/>
    <property type="project" value="UniProtKB-KW"/>
</dbReference>